<dbReference type="EMBL" id="FRBT01000001">
    <property type="protein sequence ID" value="SHL12292.1"/>
    <property type="molecule type" value="Genomic_DNA"/>
</dbReference>
<proteinExistence type="predicted"/>
<keyword evidence="3" id="KW-1185">Reference proteome</keyword>
<gene>
    <name evidence="2" type="ORF">SAMN05444484_101381</name>
</gene>
<evidence type="ECO:0000256" key="1">
    <source>
        <dbReference type="SAM" id="Phobius"/>
    </source>
</evidence>
<keyword evidence="1" id="KW-0472">Membrane</keyword>
<sequence>MKYSITAENKAKALNKNRIFMSVNYGGGILLATYALTQKFNYLTTDRTIFFIGIIALAPIGWFYFDKKFKNRMSTEYEIDNEKLTITENGKLPQTILLNSIFSITKIPQGYKVLSKTGKFYILEIVENSSEFVRELNKHIK</sequence>
<name>A0A1M6Y217_9FLAO</name>
<reference evidence="3" key="1">
    <citation type="submission" date="2016-11" db="EMBL/GenBank/DDBJ databases">
        <authorList>
            <person name="Varghese N."/>
            <person name="Submissions S."/>
        </authorList>
    </citation>
    <scope>NUCLEOTIDE SEQUENCE [LARGE SCALE GENOMIC DNA]</scope>
    <source>
        <strain evidence="3">DSM 24724</strain>
    </source>
</reference>
<organism evidence="2 3">
    <name type="scientific">Flavobacterium chilense</name>
    <dbReference type="NCBI Taxonomy" id="946677"/>
    <lineage>
        <taxon>Bacteria</taxon>
        <taxon>Pseudomonadati</taxon>
        <taxon>Bacteroidota</taxon>
        <taxon>Flavobacteriia</taxon>
        <taxon>Flavobacteriales</taxon>
        <taxon>Flavobacteriaceae</taxon>
        <taxon>Flavobacterium</taxon>
    </lineage>
</organism>
<feature type="transmembrane region" description="Helical" evidence="1">
    <location>
        <begin position="19"/>
        <end position="36"/>
    </location>
</feature>
<evidence type="ECO:0000313" key="3">
    <source>
        <dbReference type="Proteomes" id="UP000184028"/>
    </source>
</evidence>
<protein>
    <submittedName>
        <fullName evidence="2">Uncharacterized protein</fullName>
    </submittedName>
</protein>
<keyword evidence="1" id="KW-1133">Transmembrane helix</keyword>
<dbReference type="AlphaFoldDB" id="A0A1M6Y217"/>
<evidence type="ECO:0000313" key="2">
    <source>
        <dbReference type="EMBL" id="SHL12292.1"/>
    </source>
</evidence>
<accession>A0A1M6Y217</accession>
<dbReference type="Proteomes" id="UP000184028">
    <property type="component" value="Unassembled WGS sequence"/>
</dbReference>
<dbReference type="RefSeq" id="WP_068843667.1">
    <property type="nucleotide sequence ID" value="NZ_FRBT01000001.1"/>
</dbReference>
<keyword evidence="1" id="KW-0812">Transmembrane</keyword>
<dbReference type="OrthoDB" id="1361063at2"/>
<feature type="transmembrane region" description="Helical" evidence="1">
    <location>
        <begin position="48"/>
        <end position="65"/>
    </location>
</feature>